<dbReference type="Gene3D" id="3.40.50.300">
    <property type="entry name" value="P-loop containing nucleotide triphosphate hydrolases"/>
    <property type="match status" value="1"/>
</dbReference>
<dbReference type="PROSITE" id="PS51192">
    <property type="entry name" value="HELICASE_ATP_BIND_1"/>
    <property type="match status" value="1"/>
</dbReference>
<evidence type="ECO:0000313" key="6">
    <source>
        <dbReference type="Proteomes" id="UP000004260"/>
    </source>
</evidence>
<dbReference type="RefSeq" id="WP_001169873.1">
    <property type="nucleotide sequence ID" value="NZ_AKNV01000006.1"/>
</dbReference>
<dbReference type="InterPro" id="IPR001650">
    <property type="entry name" value="Helicase_C-like"/>
</dbReference>
<keyword evidence="5" id="KW-0347">Helicase</keyword>
<evidence type="ECO:0000259" key="4">
    <source>
        <dbReference type="PROSITE" id="PS51194"/>
    </source>
</evidence>
<feature type="coiled-coil region" evidence="1">
    <location>
        <begin position="1148"/>
        <end position="1208"/>
    </location>
</feature>
<evidence type="ECO:0000256" key="2">
    <source>
        <dbReference type="SAM" id="MobiDB-lite"/>
    </source>
</evidence>
<dbReference type="GO" id="GO:0006304">
    <property type="term" value="P:DNA modification"/>
    <property type="evidence" value="ECO:0007669"/>
    <property type="project" value="InterPro"/>
</dbReference>
<feature type="region of interest" description="Disordered" evidence="2">
    <location>
        <begin position="242"/>
        <end position="281"/>
    </location>
</feature>
<feature type="compositionally biased region" description="Basic and acidic residues" evidence="2">
    <location>
        <begin position="372"/>
        <end position="387"/>
    </location>
</feature>
<keyword evidence="5" id="KW-0489">Methyltransferase</keyword>
<feature type="compositionally biased region" description="Basic and acidic residues" evidence="2">
    <location>
        <begin position="484"/>
        <end position="500"/>
    </location>
</feature>
<keyword evidence="5" id="KW-0808">Transferase</keyword>
<organism evidence="5 6">
    <name type="scientific">Helicobacter pylori NQ4053</name>
    <dbReference type="NCBI Taxonomy" id="992027"/>
    <lineage>
        <taxon>Bacteria</taxon>
        <taxon>Pseudomonadati</taxon>
        <taxon>Campylobacterota</taxon>
        <taxon>Epsilonproteobacteria</taxon>
        <taxon>Campylobacterales</taxon>
        <taxon>Helicobacteraceae</taxon>
        <taxon>Helicobacter</taxon>
    </lineage>
</organism>
<dbReference type="SMART" id="SM00487">
    <property type="entry name" value="DEXDc"/>
    <property type="match status" value="1"/>
</dbReference>
<feature type="compositionally biased region" description="Basic and acidic residues" evidence="2">
    <location>
        <begin position="319"/>
        <end position="343"/>
    </location>
</feature>
<keyword evidence="1" id="KW-0175">Coiled coil</keyword>
<keyword evidence="5" id="KW-0378">Hydrolase</keyword>
<dbReference type="InterPro" id="IPR052933">
    <property type="entry name" value="DNA_Protect_Modify"/>
</dbReference>
<sequence>MQKKKAKNPQPNLFSILDNSDIAISNPTEESDKINEIQEPLPYVVKTQINKASMISRNPIEWARYLSFEKRVYKDNSKEDVRFFANGVIKESSRVYEANKEGFERCITKRYDLIDTIRNREFFPREIEILTYTNSLEELKEQGLEIQLTHHNETHKKTLENGNEIAKEYDYLKDIYQEVEKTKDGKLVREIIPSISSAECFKLYNKLPFESINNENTKLNTNDNEEVKKLSVSLNEAIIQAKEGGNERQNSNANNNNPINNTIETNTSNNIIKNNDNNHPNLSVADLELEQQNLGEPNEKERTNRADEPGRARAGIPQEIHRRSEPKGQQEGMERSSDEELSHQDPSLFTEPREQGGTRGVYRPSDQQAVSEKSHRERDRLHEHVSRGDGISARANSNGASSQASRMENGARSEEKGDNPPNERGVSQPPQSPSHQQNSSRDLGLSLSREQPGQTGRLRLFDHGQMGSLFPTDHENQRSQNNNELDKSGDRANENGDKSPRQNGSANQESTRGERFGIAPGSSNQSVLLPAQSRLHHARLITPNGLGNLEQNRDQEGRLLSNLDNLENLLNAIRNNTIASESDFRSRLLEAIYHNEPLKDSLVGAQLLKDPTTKVFYDKFQLKISPKKVLEILENRLKKSIETANEALNAFNAPDSQAIDKNAISNNSVGVNPAQENEITDNSVELNNAQEQTAQEQDTQETVQTALKQETQEQETPTTPTIPLNPKIDFKPSEEVLIKGAKTRYKANIKAIKLLKELQAKQEILKGDYYATLKEQEILAQFSGWGALESYFKKDQRPKEFEELKALLTKDEFRRAYLSARDAYYTPKLVIDSIYQALDRLGFNNDNYPKEIFEPSLGTGKFIAHAPSDKNYRFIGTELDPISANISQFLYPNQVITNTALENHQFYQEYDAFVGNPPYGNHKIYSSNDKELSNESVHNYFLGKAIKELKDDGIGAFVVSSWFMDAKNPKMREHIAKNATFLGAIRLPNSVFKATGAEVTSDIVFFKKGVEKATNQSFTKAMPYYDKILNSLDDDTLFALQNNRFDSFTPSDQLKIVIAVANHFGFKQEKLQRWYEKIDTTNFGYSAQDYQVIKDFMDKVGENNIHLNEQTLNEYFIHHPENILGHLSLEKTRYRSEVNGEQIYKYELQALEDKSLDLSQALNQAIEKLPKGVYQYHKTTLKTDAIIIDANNERYQEVQKLIKNLERGELVKWDSLYCQLEQNNEMGIFLKPTKINSKAQDSRLKAYFKIKDALNDLTSAELNPLSSDLELENKRAKLNLVYDGFVKKFGYLNENKNRKDIKQDLYGAKVLGLEKDFEKEITPRSAKMQNIEPRQAQAKKAQIFFERTLNPKKELIITNAKEALIASINQKGCLDLHFIRDHFTTQSLETTIKELLEQKLIYKDHKDNGDYILANDYLSGNVKRKLKEVKKAINQGVEGLEANVKDLELIIPKDLKATEIMANINSPWIPTYYLEEFLMELSANHYEKQYGDKMTDYQLDNLKENIKVEHLNGAYEVSIRSDELNELYGIRHKDKPHSYKAPFESLLNRVLNNKDLSVKYAQVDPNDPKKEIFITDEEQSNLARQKAEELKEAFKDWIYKDYARRTHLEQIYNDTFNNLVLKTYDGSQLELEGFNHNIKLRPHQKNAIFRTIQDRAVCLDHQVGAGKTLCAIASCMEQKRMGLVNKTLIAVPNHLTKQWGDEFYRAYPNANVLVVDSKDITEKERELLYNQIANNNYDAVIIAHTHLELLSNPREIIEGLKEEELVNAEKNFERQELAYKNNPRETKKPNERAFKNKLDKIRAQYDAILEKQGSHIDISQMGIDNLIVDEAHLFKNLAFETSMEKIAGLGNQQGSNRARDLYLKTRYLHQNNKKIMFLTGTPIANSLSEMYHLQRYLTPDALKERGLEFFDDWAKTYGEVVNDFELDTSAQSYKMVNRFSKFSDVQGLSTMYRAFADIVSNDDILKHNPHFVPKVYGDKPINVVVKRSEEVAQFIGVALENGKYNEGSIIDRMQKCEGKKNKKGQDNILSCTTDARKVALDYRLIDPNAKVEKEFSKSYAMAENIYENYLETHATKGTQLGFIGLSTPKTHSQKVSLEVLDNANETENKNPLDEAQELLESLSSYDENGNLIAPSKKELENELKEKKAKSVNLDEELAKGCSFDVYSDVLRHLVQMGIPQNEIAFIHDAKTEEQRQDLFKRVNRGEVRVLLGSPAKMGVGTNVQERLVAMHELDCPWRPDELLQMEGRGIRQGNILHQNDPENFRMKIYRYATEKTYDSRMWQIIETKSKGIEQFRNAHKLGLNELEDFNMGSSNASEMKAEATGNPLIIEEVKLRAEIKSEESKYKAFNKEHYFNEESLKNNASQWDYLKQELKDLETLKSSVIIPTHTEIKLYDLKNEESKDYELIKVKEVEPLKENASMSEELTHKKLKEQNKQIAEQNKEKLDAIKKQFASNLNTLFVNEERDCKLLEYKGFVVKAYKTKYQVEFSLSPKDNPNIAYSPSNMVYKNDTGNMFSSYNFCAEIKFDGFLKKLDNAITKLPEKIKELENSIETTKENIAKYTRLVEQKLPYPRLEYLQALKWDHKTLIDDLAKMGKDRDYKPVFNPKSKEVLKKMNAEKRASLVDEREEIKEQANQEAYKPMKKAANDDYDMGM</sequence>
<dbReference type="Pfam" id="PF07669">
    <property type="entry name" value="Eco57I"/>
    <property type="match status" value="1"/>
</dbReference>
<accession>I9Z9K5</accession>
<reference evidence="5 6" key="1">
    <citation type="journal article" date="2013" name="Pathog. Dis.">
        <title>Genome sequences of 65 Helicobacter pylori strains isolated from asymptomatic individuals and patients with gastric cancer, peptic ulcer disease, or gastritis.</title>
        <authorList>
            <person name="Blanchard T.G."/>
            <person name="Czinn S.J."/>
            <person name="Correa P."/>
            <person name="Nakazawa T."/>
            <person name="Keelan M."/>
            <person name="Morningstar L."/>
            <person name="Santana-Cruz I."/>
            <person name="Maroo A."/>
            <person name="McCracken C."/>
            <person name="Shefchek K."/>
            <person name="Daugherty S."/>
            <person name="Song Y."/>
            <person name="Fraser C.M."/>
            <person name="Fricke W.F."/>
        </authorList>
    </citation>
    <scope>NUCLEOTIDE SEQUENCE [LARGE SCALE GENOMIC DNA]</scope>
    <source>
        <strain evidence="5 6">NQ4053</strain>
    </source>
</reference>
<dbReference type="Gene3D" id="3.40.50.10810">
    <property type="entry name" value="Tandem AAA-ATPase domain"/>
    <property type="match status" value="2"/>
</dbReference>
<dbReference type="PRINTS" id="PR00507">
    <property type="entry name" value="N12N6MTFRASE"/>
</dbReference>
<dbReference type="Pfam" id="PF00271">
    <property type="entry name" value="Helicase_C"/>
    <property type="match status" value="1"/>
</dbReference>
<dbReference type="GO" id="GO:0004386">
    <property type="term" value="F:helicase activity"/>
    <property type="evidence" value="ECO:0007669"/>
    <property type="project" value="UniProtKB-KW"/>
</dbReference>
<proteinExistence type="predicted"/>
<feature type="domain" description="Helicase ATP-binding" evidence="3">
    <location>
        <begin position="1648"/>
        <end position="1900"/>
    </location>
</feature>
<dbReference type="InterPro" id="IPR000330">
    <property type="entry name" value="SNF2_N"/>
</dbReference>
<dbReference type="EMBL" id="AKNV01000006">
    <property type="protein sequence ID" value="EJB32863.1"/>
    <property type="molecule type" value="Genomic_DNA"/>
</dbReference>
<feature type="region of interest" description="Disordered" evidence="2">
    <location>
        <begin position="294"/>
        <end position="449"/>
    </location>
</feature>
<dbReference type="Pfam" id="PF00176">
    <property type="entry name" value="SNF2-rel_dom"/>
    <property type="match status" value="1"/>
</dbReference>
<gene>
    <name evidence="5" type="ORF">HPNQ4053_1501</name>
</gene>
<dbReference type="InterPro" id="IPR038718">
    <property type="entry name" value="SNF2-like_sf"/>
</dbReference>
<dbReference type="PROSITE" id="PS51194">
    <property type="entry name" value="HELICASE_CTER"/>
    <property type="match status" value="1"/>
</dbReference>
<feature type="domain" description="Helicase C-terminal" evidence="4">
    <location>
        <begin position="2114"/>
        <end position="2307"/>
    </location>
</feature>
<evidence type="ECO:0000256" key="1">
    <source>
        <dbReference type="SAM" id="Coils"/>
    </source>
</evidence>
<feature type="compositionally biased region" description="Polar residues" evidence="2">
    <location>
        <begin position="501"/>
        <end position="510"/>
    </location>
</feature>
<feature type="coiled-coil region" evidence="1">
    <location>
        <begin position="2531"/>
        <end position="2565"/>
    </location>
</feature>
<dbReference type="PANTHER" id="PTHR41313:SF1">
    <property type="entry name" value="DNA METHYLASE ADENINE-SPECIFIC DOMAIN-CONTAINING PROTEIN"/>
    <property type="match status" value="1"/>
</dbReference>
<dbReference type="GO" id="GO:0005524">
    <property type="term" value="F:ATP binding"/>
    <property type="evidence" value="ECO:0007669"/>
    <property type="project" value="InterPro"/>
</dbReference>
<dbReference type="GO" id="GO:0009007">
    <property type="term" value="F:site-specific DNA-methyltransferase (adenine-specific) activity"/>
    <property type="evidence" value="ECO:0007669"/>
    <property type="project" value="UniProtKB-EC"/>
</dbReference>
<dbReference type="InterPro" id="IPR014001">
    <property type="entry name" value="Helicase_ATP-bd"/>
</dbReference>
<dbReference type="InterPro" id="IPR029063">
    <property type="entry name" value="SAM-dependent_MTases_sf"/>
</dbReference>
<feature type="region of interest" description="Disordered" evidence="2">
    <location>
        <begin position="2634"/>
        <end position="2655"/>
    </location>
</feature>
<feature type="coiled-coil region" evidence="1">
    <location>
        <begin position="549"/>
        <end position="576"/>
    </location>
</feature>
<feature type="region of interest" description="Disordered" evidence="2">
    <location>
        <begin position="464"/>
        <end position="525"/>
    </location>
</feature>
<protein>
    <submittedName>
        <fullName evidence="5">Putative helicase/DNA methylase</fullName>
    </submittedName>
</protein>
<feature type="region of interest" description="Disordered" evidence="2">
    <location>
        <begin position="708"/>
        <end position="727"/>
    </location>
</feature>
<dbReference type="InterPro" id="IPR027417">
    <property type="entry name" value="P-loop_NTPase"/>
</dbReference>
<dbReference type="SUPFAM" id="SSF52540">
    <property type="entry name" value="P-loop containing nucleoside triphosphate hydrolases"/>
    <property type="match status" value="2"/>
</dbReference>
<dbReference type="PANTHER" id="PTHR41313">
    <property type="entry name" value="ADENINE-SPECIFIC METHYLTRANSFERASE"/>
    <property type="match status" value="1"/>
</dbReference>
<comment type="caution">
    <text evidence="5">The sequence shown here is derived from an EMBL/GenBank/DDBJ whole genome shotgun (WGS) entry which is preliminary data.</text>
</comment>
<evidence type="ECO:0000313" key="5">
    <source>
        <dbReference type="EMBL" id="EJB32863.1"/>
    </source>
</evidence>
<feature type="compositionally biased region" description="Basic and acidic residues" evidence="2">
    <location>
        <begin position="297"/>
        <end position="311"/>
    </location>
</feature>
<dbReference type="Gene3D" id="3.40.50.150">
    <property type="entry name" value="Vaccinia Virus protein VP39"/>
    <property type="match status" value="1"/>
</dbReference>
<dbReference type="GO" id="GO:0032259">
    <property type="term" value="P:methylation"/>
    <property type="evidence" value="ECO:0007669"/>
    <property type="project" value="UniProtKB-KW"/>
</dbReference>
<name>I9Z9K5_HELPX</name>
<feature type="compositionally biased region" description="Low complexity" evidence="2">
    <location>
        <begin position="427"/>
        <end position="440"/>
    </location>
</feature>
<keyword evidence="5" id="KW-0547">Nucleotide-binding</keyword>
<feature type="compositionally biased region" description="Polar residues" evidence="2">
    <location>
        <begin position="394"/>
        <end position="406"/>
    </location>
</feature>
<dbReference type="PATRIC" id="fig|992027.3.peg.1461"/>
<feature type="compositionally biased region" description="Low complexity" evidence="2">
    <location>
        <begin position="250"/>
        <end position="281"/>
    </location>
</feature>
<keyword evidence="5" id="KW-0067">ATP-binding</keyword>
<dbReference type="InterPro" id="IPR011639">
    <property type="entry name" value="MethylTrfase_TaqI-like_dom"/>
</dbReference>
<evidence type="ECO:0000259" key="3">
    <source>
        <dbReference type="PROSITE" id="PS51192"/>
    </source>
</evidence>
<feature type="compositionally biased region" description="Basic and acidic residues" evidence="2">
    <location>
        <begin position="409"/>
        <end position="418"/>
    </location>
</feature>
<dbReference type="SUPFAM" id="SSF53335">
    <property type="entry name" value="S-adenosyl-L-methionine-dependent methyltransferases"/>
    <property type="match status" value="1"/>
</dbReference>
<dbReference type="Proteomes" id="UP000004260">
    <property type="component" value="Unassembled WGS sequence"/>
</dbReference>
<dbReference type="SMART" id="SM00490">
    <property type="entry name" value="HELICc"/>
    <property type="match status" value="1"/>
</dbReference>